<evidence type="ECO:0000313" key="2">
    <source>
        <dbReference type="Proteomes" id="UP000481252"/>
    </source>
</evidence>
<name>A0A7C9RBD9_9HYPH</name>
<sequence length="165" mass="18880">MDSNADPRTVLLAITIRAISESDIVKWANRHRPSETYSEDQEYLALVRSNLNNAVDVGLARDRLQAMVKRIFPTFDIASDEGDARLRAIFVNRLRQYLAEPIAPFVLCRMLGPIEHLYISSDREYPAWLGDFYGGCDWIDPKTTRAEASHLEFVVKQLLRENEAP</sequence>
<keyword evidence="2" id="KW-1185">Reference proteome</keyword>
<gene>
    <name evidence="1" type="ORF">G6N74_25520</name>
</gene>
<dbReference type="EMBL" id="JAAKZG010000015">
    <property type="protein sequence ID" value="NGN44437.1"/>
    <property type="molecule type" value="Genomic_DNA"/>
</dbReference>
<dbReference type="RefSeq" id="WP_165120821.1">
    <property type="nucleotide sequence ID" value="NZ_JAAKZG010000015.1"/>
</dbReference>
<dbReference type="Proteomes" id="UP000481252">
    <property type="component" value="Unassembled WGS sequence"/>
</dbReference>
<proteinExistence type="predicted"/>
<evidence type="ECO:0000313" key="1">
    <source>
        <dbReference type="EMBL" id="NGN44437.1"/>
    </source>
</evidence>
<reference evidence="1 2" key="1">
    <citation type="submission" date="2020-02" db="EMBL/GenBank/DDBJ databases">
        <title>Genome sequence of the type strain CGMCC 1.15528 of Mesorhizobium zhangyense.</title>
        <authorList>
            <person name="Gao J."/>
            <person name="Sun J."/>
        </authorList>
    </citation>
    <scope>NUCLEOTIDE SEQUENCE [LARGE SCALE GENOMIC DNA]</scope>
    <source>
        <strain evidence="1 2">CGMCC 1.15528</strain>
    </source>
</reference>
<accession>A0A7C9RBD9</accession>
<comment type="caution">
    <text evidence="1">The sequence shown here is derived from an EMBL/GenBank/DDBJ whole genome shotgun (WGS) entry which is preliminary data.</text>
</comment>
<organism evidence="1 2">
    <name type="scientific">Mesorhizobium zhangyense</name>
    <dbReference type="NCBI Taxonomy" id="1776730"/>
    <lineage>
        <taxon>Bacteria</taxon>
        <taxon>Pseudomonadati</taxon>
        <taxon>Pseudomonadota</taxon>
        <taxon>Alphaproteobacteria</taxon>
        <taxon>Hyphomicrobiales</taxon>
        <taxon>Phyllobacteriaceae</taxon>
        <taxon>Mesorhizobium</taxon>
    </lineage>
</organism>
<protein>
    <submittedName>
        <fullName evidence="1">Uncharacterized protein</fullName>
    </submittedName>
</protein>
<dbReference type="AlphaFoldDB" id="A0A7C9RBD9"/>